<feature type="domain" description="KaiB" evidence="1">
    <location>
        <begin position="19"/>
        <end position="99"/>
    </location>
</feature>
<dbReference type="SUPFAM" id="SSF52833">
    <property type="entry name" value="Thioredoxin-like"/>
    <property type="match status" value="1"/>
</dbReference>
<dbReference type="PANTHER" id="PTHR41709">
    <property type="entry name" value="KAIB-LIKE PROTEIN 1"/>
    <property type="match status" value="1"/>
</dbReference>
<dbReference type="OrthoDB" id="5458519at2"/>
<name>A0A5S4WZY3_9BRAD</name>
<proteinExistence type="predicted"/>
<dbReference type="InterPro" id="IPR039022">
    <property type="entry name" value="KaiB-like"/>
</dbReference>
<dbReference type="SMART" id="SM01248">
    <property type="entry name" value="KaiB"/>
    <property type="match status" value="1"/>
</dbReference>
<dbReference type="Proteomes" id="UP000324853">
    <property type="component" value="Unassembled WGS sequence"/>
</dbReference>
<gene>
    <name evidence="2" type="ORF">FXB38_06390</name>
</gene>
<evidence type="ECO:0000259" key="1">
    <source>
        <dbReference type="SMART" id="SM01248"/>
    </source>
</evidence>
<dbReference type="EMBL" id="VSSR01000011">
    <property type="protein sequence ID" value="TYL86875.1"/>
    <property type="molecule type" value="Genomic_DNA"/>
</dbReference>
<sequence length="106" mass="11654">MAPRDVQPGPRPVIDPILRLYVAGTSATARRAEKQLAELQARIHPACKVEIIDVQERPELAEKSGILATPTLAYESPERSRRIVGDLGDTRRVLDFLGIELKGKSA</sequence>
<comment type="caution">
    <text evidence="2">The sequence shown here is derived from an EMBL/GenBank/DDBJ whole genome shotgun (WGS) entry which is preliminary data.</text>
</comment>
<evidence type="ECO:0000313" key="2">
    <source>
        <dbReference type="EMBL" id="TYL86875.1"/>
    </source>
</evidence>
<dbReference type="PANTHER" id="PTHR41709:SF2">
    <property type="entry name" value="CIRCADIAN CLOCK PROTEIN KAIB2"/>
    <property type="match status" value="1"/>
</dbReference>
<reference evidence="2 3" key="1">
    <citation type="submission" date="2019-08" db="EMBL/GenBank/DDBJ databases">
        <title>Bradyrhizobium hipponensis sp. nov., a rhizobium isolated from a Lupinus angustifolius root nodule in Tunisia.</title>
        <authorList>
            <person name="Off K."/>
            <person name="Rejili M."/>
            <person name="Mars M."/>
            <person name="Brachmann A."/>
            <person name="Marin M."/>
        </authorList>
    </citation>
    <scope>NUCLEOTIDE SEQUENCE [LARGE SCALE GENOMIC DNA]</scope>
    <source>
        <strain evidence="2 3">CTAW11</strain>
    </source>
</reference>
<accession>A0A5S4WZY3</accession>
<dbReference type="Pfam" id="PF07689">
    <property type="entry name" value="KaiB"/>
    <property type="match status" value="1"/>
</dbReference>
<dbReference type="GO" id="GO:0048511">
    <property type="term" value="P:rhythmic process"/>
    <property type="evidence" value="ECO:0007669"/>
    <property type="project" value="InterPro"/>
</dbReference>
<protein>
    <submittedName>
        <fullName evidence="2">Circadian clock protein KaiB</fullName>
    </submittedName>
</protein>
<dbReference type="AlphaFoldDB" id="A0A5S4WZY3"/>
<dbReference type="InterPro" id="IPR036249">
    <property type="entry name" value="Thioredoxin-like_sf"/>
</dbReference>
<organism evidence="2 3">
    <name type="scientific">Bradyrhizobium cytisi</name>
    <dbReference type="NCBI Taxonomy" id="515489"/>
    <lineage>
        <taxon>Bacteria</taxon>
        <taxon>Pseudomonadati</taxon>
        <taxon>Pseudomonadota</taxon>
        <taxon>Alphaproteobacteria</taxon>
        <taxon>Hyphomicrobiales</taxon>
        <taxon>Nitrobacteraceae</taxon>
        <taxon>Bradyrhizobium</taxon>
    </lineage>
</organism>
<dbReference type="Gene3D" id="3.40.30.10">
    <property type="entry name" value="Glutaredoxin"/>
    <property type="match status" value="1"/>
</dbReference>
<evidence type="ECO:0000313" key="3">
    <source>
        <dbReference type="Proteomes" id="UP000324853"/>
    </source>
</evidence>
<dbReference type="InterPro" id="IPR011649">
    <property type="entry name" value="KaiB_domain"/>
</dbReference>
<keyword evidence="3" id="KW-1185">Reference proteome</keyword>